<evidence type="ECO:0000313" key="3">
    <source>
        <dbReference type="Proteomes" id="UP001153714"/>
    </source>
</evidence>
<organism evidence="2 3">
    <name type="scientific">Diatraea saccharalis</name>
    <name type="common">sugarcane borer</name>
    <dbReference type="NCBI Taxonomy" id="40085"/>
    <lineage>
        <taxon>Eukaryota</taxon>
        <taxon>Metazoa</taxon>
        <taxon>Ecdysozoa</taxon>
        <taxon>Arthropoda</taxon>
        <taxon>Hexapoda</taxon>
        <taxon>Insecta</taxon>
        <taxon>Pterygota</taxon>
        <taxon>Neoptera</taxon>
        <taxon>Endopterygota</taxon>
        <taxon>Lepidoptera</taxon>
        <taxon>Glossata</taxon>
        <taxon>Ditrysia</taxon>
        <taxon>Pyraloidea</taxon>
        <taxon>Crambidae</taxon>
        <taxon>Crambinae</taxon>
        <taxon>Diatraea</taxon>
    </lineage>
</organism>
<reference evidence="2" key="1">
    <citation type="submission" date="2021-12" db="EMBL/GenBank/DDBJ databases">
        <authorList>
            <person name="King R."/>
        </authorList>
    </citation>
    <scope>NUCLEOTIDE SEQUENCE</scope>
</reference>
<evidence type="ECO:0000313" key="2">
    <source>
        <dbReference type="EMBL" id="CAG9790577.1"/>
    </source>
</evidence>
<keyword evidence="1" id="KW-0175">Coiled coil</keyword>
<proteinExistence type="predicted"/>
<gene>
    <name evidence="2" type="ORF">DIATSA_LOCUS8242</name>
</gene>
<sequence>MQPLRYTTRKDCQKTTLENPPRSVNIALETVFAFNENDKSADIKLIDQVQEFLKSIKHVIRKNEIFRRSKNDNSDDTPLTFTDFVKSIMIILSSYNEDDLEDVAAVIDEELRKYHYKGCKFYELIENREVRRFMADKLDKIRTKPGNVLKGQLKAAIKKLTNENHAMKYKEIGEYVDSLYKKGDTVKFNSFLKKIALYGRKTKRANLDLTKIIRRGLRNLIFDHYSKLDKDTRRDLKIKLETFWNNFNGIELQHDVWKFESPTKSYKHKHSIKKKVVTNSVEVESVPSVTNKRIKKRKSLKNSMKISDVDKKKVSRTPRFTFITLYPEAITFVTQHRHGNKTSRKEHKKHSRTKPIEHKLVTKFRTHDDFIANKRQRVIFRSNYTINVEHLKSKSNKRVNIRANKNMRVYSKLRRIITARKSIVDSKIMDDSTEGLAIEAFDNIDGRKLIYRKSINANDTDILSTTVTPIENKTEPGINSDVVKRIKNLETELNAVKERIKINIDSTTKPPDTTHYDILEFWEGPSTVSKANKANKTRSHISFSTKTIKTTKKQITKKKSTVKKNITTLTTTTESVKPKPKTNFRSNILDHELEFNEILPITTTKSTKRTTRYLDRVELKTYSSQTTNSTTDDIVTRNEANNATTKAIDKVTTHTTAYEKKTPDFEIETYLNDTKLLDDDIKSQMVKQKMEDDLEKLIPNLKVETWGTTNDGLSVDKIATKDALAIMDEDDMV</sequence>
<protein>
    <submittedName>
        <fullName evidence="2">Uncharacterized protein</fullName>
    </submittedName>
</protein>
<keyword evidence="3" id="KW-1185">Reference proteome</keyword>
<dbReference type="OrthoDB" id="7437158at2759"/>
<dbReference type="AlphaFoldDB" id="A0A9N9WFC3"/>
<evidence type="ECO:0000256" key="1">
    <source>
        <dbReference type="SAM" id="Coils"/>
    </source>
</evidence>
<dbReference type="EMBL" id="OU893353">
    <property type="protein sequence ID" value="CAG9790577.1"/>
    <property type="molecule type" value="Genomic_DNA"/>
</dbReference>
<reference evidence="2" key="2">
    <citation type="submission" date="2022-10" db="EMBL/GenBank/DDBJ databases">
        <authorList>
            <consortium name="ENA_rothamsted_submissions"/>
            <consortium name="culmorum"/>
            <person name="King R."/>
        </authorList>
    </citation>
    <scope>NUCLEOTIDE SEQUENCE</scope>
</reference>
<feature type="coiled-coil region" evidence="1">
    <location>
        <begin position="479"/>
        <end position="506"/>
    </location>
</feature>
<dbReference type="Proteomes" id="UP001153714">
    <property type="component" value="Chromosome 22"/>
</dbReference>
<name>A0A9N9WFC3_9NEOP</name>
<accession>A0A9N9WFC3</accession>